<organism evidence="7 8">
    <name type="scientific">Amniculicola lignicola CBS 123094</name>
    <dbReference type="NCBI Taxonomy" id="1392246"/>
    <lineage>
        <taxon>Eukaryota</taxon>
        <taxon>Fungi</taxon>
        <taxon>Dikarya</taxon>
        <taxon>Ascomycota</taxon>
        <taxon>Pezizomycotina</taxon>
        <taxon>Dothideomycetes</taxon>
        <taxon>Pleosporomycetidae</taxon>
        <taxon>Pleosporales</taxon>
        <taxon>Amniculicolaceae</taxon>
        <taxon>Amniculicola</taxon>
    </lineage>
</organism>
<dbReference type="GO" id="GO:0005694">
    <property type="term" value="C:chromosome"/>
    <property type="evidence" value="ECO:0007669"/>
    <property type="project" value="UniProtKB-SubCell"/>
</dbReference>
<dbReference type="SUPFAM" id="SSF47113">
    <property type="entry name" value="Histone-fold"/>
    <property type="match status" value="1"/>
</dbReference>
<feature type="region of interest" description="Disordered" evidence="5">
    <location>
        <begin position="1"/>
        <end position="177"/>
    </location>
</feature>
<keyword evidence="3" id="KW-0158">Chromosome</keyword>
<evidence type="ECO:0000256" key="3">
    <source>
        <dbReference type="ARBA" id="ARBA00022454"/>
    </source>
</evidence>
<dbReference type="GO" id="GO:0003682">
    <property type="term" value="F:chromatin binding"/>
    <property type="evidence" value="ECO:0007669"/>
    <property type="project" value="TreeGrafter"/>
</dbReference>
<dbReference type="InterPro" id="IPR009072">
    <property type="entry name" value="Histone-fold"/>
</dbReference>
<reference evidence="7" key="1">
    <citation type="journal article" date="2020" name="Stud. Mycol.">
        <title>101 Dothideomycetes genomes: a test case for predicting lifestyles and emergence of pathogens.</title>
        <authorList>
            <person name="Haridas S."/>
            <person name="Albert R."/>
            <person name="Binder M."/>
            <person name="Bloem J."/>
            <person name="Labutti K."/>
            <person name="Salamov A."/>
            <person name="Andreopoulos B."/>
            <person name="Baker S."/>
            <person name="Barry K."/>
            <person name="Bills G."/>
            <person name="Bluhm B."/>
            <person name="Cannon C."/>
            <person name="Castanera R."/>
            <person name="Culley D."/>
            <person name="Daum C."/>
            <person name="Ezra D."/>
            <person name="Gonzalez J."/>
            <person name="Henrissat B."/>
            <person name="Kuo A."/>
            <person name="Liang C."/>
            <person name="Lipzen A."/>
            <person name="Lutzoni F."/>
            <person name="Magnuson J."/>
            <person name="Mondo S."/>
            <person name="Nolan M."/>
            <person name="Ohm R."/>
            <person name="Pangilinan J."/>
            <person name="Park H.-J."/>
            <person name="Ramirez L."/>
            <person name="Alfaro M."/>
            <person name="Sun H."/>
            <person name="Tritt A."/>
            <person name="Yoshinaga Y."/>
            <person name="Zwiers L.-H."/>
            <person name="Turgeon B."/>
            <person name="Goodwin S."/>
            <person name="Spatafora J."/>
            <person name="Crous P."/>
            <person name="Grigoriev I."/>
        </authorList>
    </citation>
    <scope>NUCLEOTIDE SEQUENCE</scope>
    <source>
        <strain evidence="7">CBS 123094</strain>
    </source>
</reference>
<feature type="compositionally biased region" description="Acidic residues" evidence="5">
    <location>
        <begin position="325"/>
        <end position="340"/>
    </location>
</feature>
<feature type="region of interest" description="Disordered" evidence="5">
    <location>
        <begin position="320"/>
        <end position="377"/>
    </location>
</feature>
<dbReference type="EMBL" id="ML977557">
    <property type="protein sequence ID" value="KAF2007509.1"/>
    <property type="molecule type" value="Genomic_DNA"/>
</dbReference>
<feature type="compositionally biased region" description="Low complexity" evidence="5">
    <location>
        <begin position="81"/>
        <end position="97"/>
    </location>
</feature>
<evidence type="ECO:0000256" key="2">
    <source>
        <dbReference type="ARBA" id="ARBA00004286"/>
    </source>
</evidence>
<evidence type="ECO:0000256" key="5">
    <source>
        <dbReference type="SAM" id="MobiDB-lite"/>
    </source>
</evidence>
<keyword evidence="4" id="KW-0539">Nucleus</keyword>
<feature type="compositionally biased region" description="Acidic residues" evidence="5">
    <location>
        <begin position="350"/>
        <end position="361"/>
    </location>
</feature>
<dbReference type="Gene3D" id="1.10.20.10">
    <property type="entry name" value="Histone, subunit A"/>
    <property type="match status" value="1"/>
</dbReference>
<dbReference type="GO" id="GO:0000712">
    <property type="term" value="P:resolution of meiotic recombination intermediates"/>
    <property type="evidence" value="ECO:0007669"/>
    <property type="project" value="TreeGrafter"/>
</dbReference>
<feature type="domain" description="CENP-T/Histone H4 histone fold" evidence="6">
    <location>
        <begin position="428"/>
        <end position="532"/>
    </location>
</feature>
<protein>
    <recommendedName>
        <fullName evidence="6">CENP-T/Histone H4 histone fold domain-containing protein</fullName>
    </recommendedName>
</protein>
<evidence type="ECO:0000313" key="8">
    <source>
        <dbReference type="Proteomes" id="UP000799779"/>
    </source>
</evidence>
<feature type="region of interest" description="Disordered" evidence="5">
    <location>
        <begin position="285"/>
        <end position="308"/>
    </location>
</feature>
<dbReference type="Pfam" id="PF15511">
    <property type="entry name" value="CENP-T_C"/>
    <property type="match status" value="1"/>
</dbReference>
<dbReference type="OrthoDB" id="10071681at2759"/>
<evidence type="ECO:0000259" key="6">
    <source>
        <dbReference type="Pfam" id="PF15511"/>
    </source>
</evidence>
<dbReference type="GO" id="GO:0046982">
    <property type="term" value="F:protein heterodimerization activity"/>
    <property type="evidence" value="ECO:0007669"/>
    <property type="project" value="InterPro"/>
</dbReference>
<dbReference type="AlphaFoldDB" id="A0A6A5X3K9"/>
<gene>
    <name evidence="7" type="ORF">P154DRAFT_558714</name>
</gene>
<dbReference type="PANTHER" id="PTHR22980">
    <property type="entry name" value="CORTISTATIN"/>
    <property type="match status" value="1"/>
</dbReference>
<dbReference type="Proteomes" id="UP000799779">
    <property type="component" value="Unassembled WGS sequence"/>
</dbReference>
<proteinExistence type="predicted"/>
<dbReference type="InterPro" id="IPR035425">
    <property type="entry name" value="CENP-T/H4_C"/>
</dbReference>
<evidence type="ECO:0000313" key="7">
    <source>
        <dbReference type="EMBL" id="KAF2007509.1"/>
    </source>
</evidence>
<accession>A0A6A5X3K9</accession>
<dbReference type="GO" id="GO:0031297">
    <property type="term" value="P:replication fork processing"/>
    <property type="evidence" value="ECO:0007669"/>
    <property type="project" value="TreeGrafter"/>
</dbReference>
<feature type="region of interest" description="Disordered" evidence="5">
    <location>
        <begin position="529"/>
        <end position="553"/>
    </location>
</feature>
<feature type="region of interest" description="Disordered" evidence="5">
    <location>
        <begin position="389"/>
        <end position="419"/>
    </location>
</feature>
<dbReference type="CDD" id="cd22920">
    <property type="entry name" value="HFD_CENP-T"/>
    <property type="match status" value="1"/>
</dbReference>
<feature type="compositionally biased region" description="Basic and acidic residues" evidence="5">
    <location>
        <begin position="120"/>
        <end position="133"/>
    </location>
</feature>
<evidence type="ECO:0000256" key="4">
    <source>
        <dbReference type="ARBA" id="ARBA00023242"/>
    </source>
</evidence>
<dbReference type="GO" id="GO:0071821">
    <property type="term" value="C:FANCM-MHF complex"/>
    <property type="evidence" value="ECO:0007669"/>
    <property type="project" value="TreeGrafter"/>
</dbReference>
<comment type="subcellular location">
    <subcellularLocation>
        <location evidence="2">Chromosome</location>
    </subcellularLocation>
    <subcellularLocation>
        <location evidence="1">Nucleus</location>
    </subcellularLocation>
</comment>
<sequence>MSESPRKRQRTTPRNSEGPEAQITPYSDLRQLAGVIPKPITPFRRASSAGAGPTPGSRRTPNIAIRTPKTATRTPHRRPGTRPNPTRRAAPTTPHAIRALRERANAARTPGHNRRRSGRIQRETPRDTLRDLSRLLARTTRPVDPSPQVQARTPRNPALELPDIDDGPEPVRPRLSMPLEDMYDDDSIHEAPPRQSLLPQVPDDVDNGTIHSLEFGRRALSEDPRQMYGGRLSERFAEFGDMIPEEEYEVDGTFIRQNGLDDQFLQDAIDNDMDDTTTDLRALARRSGGRPSDVTLGVFGDQDEPDDPTFVFTLPQRIQAAPQEQPEEGYEDEEAQDEEQPSVGAGIDVIYDDDDDDDDEPMAAYDAQGWESDEEIHNDQDLMTYREEASAMDRSLRTQSPERAASTKGRPGPRSGRQRKEMFRTDFGDEYPSFPAATVKRLATGFAKSQGDKAKISKDTLQMLVSTTDLFFKQIGGDLAAYADHAGRKTVEEKDVLAVMKRQRTLTSNTTAFSLAQKILPRELLQQLRMEPPPKLRGQKRKRMETIEEENDE</sequence>
<name>A0A6A5X3K9_9PLEO</name>
<dbReference type="PANTHER" id="PTHR22980:SF5">
    <property type="entry name" value="CENP-T_HISTONE H4 HISTONE FOLD DOMAIN-CONTAINING PROTEIN"/>
    <property type="match status" value="1"/>
</dbReference>
<evidence type="ECO:0000256" key="1">
    <source>
        <dbReference type="ARBA" id="ARBA00004123"/>
    </source>
</evidence>
<keyword evidence="8" id="KW-1185">Reference proteome</keyword>